<dbReference type="PANTHER" id="PTHR37309">
    <property type="entry name" value="SLR0284 PROTEIN"/>
    <property type="match status" value="1"/>
</dbReference>
<gene>
    <name evidence="2" type="ORF">D9V41_02690</name>
</gene>
<accession>A0A3L8PQB2</accession>
<dbReference type="RefSeq" id="WP_121792957.1">
    <property type="nucleotide sequence ID" value="NZ_RDBF01000001.1"/>
</dbReference>
<name>A0A3L8PQB2_9ACTN</name>
<evidence type="ECO:0000313" key="3">
    <source>
        <dbReference type="Proteomes" id="UP000282515"/>
    </source>
</evidence>
<keyword evidence="1" id="KW-0812">Transmembrane</keyword>
<organism evidence="2 3">
    <name type="scientific">Aeromicrobium phragmitis</name>
    <dbReference type="NCBI Taxonomy" id="2478914"/>
    <lineage>
        <taxon>Bacteria</taxon>
        <taxon>Bacillati</taxon>
        <taxon>Actinomycetota</taxon>
        <taxon>Actinomycetes</taxon>
        <taxon>Propionibacteriales</taxon>
        <taxon>Nocardioidaceae</taxon>
        <taxon>Aeromicrobium</taxon>
    </lineage>
</organism>
<dbReference type="Pfam" id="PF04020">
    <property type="entry name" value="Phage_holin_4_2"/>
    <property type="match status" value="1"/>
</dbReference>
<keyword evidence="3" id="KW-1185">Reference proteome</keyword>
<dbReference type="AlphaFoldDB" id="A0A3L8PQB2"/>
<dbReference type="PANTHER" id="PTHR37309:SF1">
    <property type="entry name" value="SLR0284 PROTEIN"/>
    <property type="match status" value="1"/>
</dbReference>
<dbReference type="InterPro" id="IPR007165">
    <property type="entry name" value="Phage_holin_4_2"/>
</dbReference>
<dbReference type="OrthoDB" id="9810847at2"/>
<evidence type="ECO:0000256" key="1">
    <source>
        <dbReference type="SAM" id="Phobius"/>
    </source>
</evidence>
<keyword evidence="1" id="KW-1133">Transmembrane helix</keyword>
<feature type="transmembrane region" description="Helical" evidence="1">
    <location>
        <begin position="39"/>
        <end position="60"/>
    </location>
</feature>
<evidence type="ECO:0000313" key="2">
    <source>
        <dbReference type="EMBL" id="RLV57551.1"/>
    </source>
</evidence>
<reference evidence="2 3" key="1">
    <citation type="submission" date="2018-10" db="EMBL/GenBank/DDBJ databases">
        <title>Aeromicrobium sp. 9W16Y-2 whole genome shotgun sequence.</title>
        <authorList>
            <person name="Li F."/>
        </authorList>
    </citation>
    <scope>NUCLEOTIDE SEQUENCE [LARGE SCALE GENOMIC DNA]</scope>
    <source>
        <strain evidence="2 3">9W16Y-2</strain>
    </source>
</reference>
<feature type="transmembrane region" description="Helical" evidence="1">
    <location>
        <begin position="67"/>
        <end position="90"/>
    </location>
</feature>
<dbReference type="EMBL" id="RDBF01000001">
    <property type="protein sequence ID" value="RLV57551.1"/>
    <property type="molecule type" value="Genomic_DNA"/>
</dbReference>
<sequence>MERFLSTWFASSVALAFAALILGDHMNISDPNESTLNRVLTVVIVGLVFTIVTSIVGPVVKLLSLPFIILTLGLMLVVINALLLLLTEWITDQFDLAFFVDGFWWAVLASVVISVAQTVVRAIIGD</sequence>
<dbReference type="Proteomes" id="UP000282515">
    <property type="component" value="Unassembled WGS sequence"/>
</dbReference>
<keyword evidence="1" id="KW-0472">Membrane</keyword>
<protein>
    <submittedName>
        <fullName evidence="2">Phage holin family protein</fullName>
    </submittedName>
</protein>
<feature type="transmembrane region" description="Helical" evidence="1">
    <location>
        <begin position="102"/>
        <end position="124"/>
    </location>
</feature>
<comment type="caution">
    <text evidence="2">The sequence shown here is derived from an EMBL/GenBank/DDBJ whole genome shotgun (WGS) entry which is preliminary data.</text>
</comment>
<proteinExistence type="predicted"/>